<feature type="compositionally biased region" description="Acidic residues" evidence="4">
    <location>
        <begin position="25"/>
        <end position="40"/>
    </location>
</feature>
<evidence type="ECO:0000256" key="4">
    <source>
        <dbReference type="SAM" id="MobiDB-lite"/>
    </source>
</evidence>
<feature type="compositionally biased region" description="Basic and acidic residues" evidence="4">
    <location>
        <begin position="376"/>
        <end position="390"/>
    </location>
</feature>
<dbReference type="STRING" id="90262.A0A1X2IC01"/>
<comment type="subcellular location">
    <subcellularLocation>
        <location evidence="1">Nucleus</location>
    </subcellularLocation>
</comment>
<dbReference type="GO" id="GO:0000481">
    <property type="term" value="P:maturation of 5S rRNA"/>
    <property type="evidence" value="ECO:0007669"/>
    <property type="project" value="TreeGrafter"/>
</dbReference>
<keyword evidence="3" id="KW-0539">Nucleus</keyword>
<dbReference type="OrthoDB" id="5583at2759"/>
<feature type="compositionally biased region" description="Polar residues" evidence="4">
    <location>
        <begin position="306"/>
        <end position="318"/>
    </location>
</feature>
<protein>
    <submittedName>
        <fullName evidence="5">SART-1 protein</fullName>
    </submittedName>
</protein>
<feature type="compositionally biased region" description="Basic and acidic residues" evidence="4">
    <location>
        <begin position="181"/>
        <end position="193"/>
    </location>
</feature>
<feature type="region of interest" description="Disordered" evidence="4">
    <location>
        <begin position="294"/>
        <end position="420"/>
    </location>
</feature>
<feature type="region of interest" description="Disordered" evidence="4">
    <location>
        <begin position="538"/>
        <end position="585"/>
    </location>
</feature>
<evidence type="ECO:0000256" key="1">
    <source>
        <dbReference type="ARBA" id="ARBA00004123"/>
    </source>
</evidence>
<dbReference type="Pfam" id="PF03343">
    <property type="entry name" value="SART-1"/>
    <property type="match status" value="1"/>
</dbReference>
<dbReference type="AlphaFoldDB" id="A0A1X2IC01"/>
<evidence type="ECO:0000313" key="5">
    <source>
        <dbReference type="EMBL" id="ORZ13633.1"/>
    </source>
</evidence>
<gene>
    <name evidence="5" type="ORF">BCR42DRAFT_493018</name>
</gene>
<keyword evidence="6" id="KW-1185">Reference proteome</keyword>
<reference evidence="5 6" key="1">
    <citation type="submission" date="2016-07" db="EMBL/GenBank/DDBJ databases">
        <title>Pervasive Adenine N6-methylation of Active Genes in Fungi.</title>
        <authorList>
            <consortium name="DOE Joint Genome Institute"/>
            <person name="Mondo S.J."/>
            <person name="Dannebaum R.O."/>
            <person name="Kuo R.C."/>
            <person name="Labutti K."/>
            <person name="Haridas S."/>
            <person name="Kuo A."/>
            <person name="Salamov A."/>
            <person name="Ahrendt S.R."/>
            <person name="Lipzen A."/>
            <person name="Sullivan W."/>
            <person name="Andreopoulos W.B."/>
            <person name="Clum A."/>
            <person name="Lindquist E."/>
            <person name="Daum C."/>
            <person name="Ramamoorthy G.K."/>
            <person name="Gryganskyi A."/>
            <person name="Culley D."/>
            <person name="Magnuson J.K."/>
            <person name="James T.Y."/>
            <person name="O'Malley M.A."/>
            <person name="Stajich J.E."/>
            <person name="Spatafora J.W."/>
            <person name="Visel A."/>
            <person name="Grigoriev I.V."/>
        </authorList>
    </citation>
    <scope>NUCLEOTIDE SEQUENCE [LARGE SCALE GENOMIC DNA]</scope>
    <source>
        <strain evidence="5 6">NRRL 1336</strain>
    </source>
</reference>
<feature type="compositionally biased region" description="Basic and acidic residues" evidence="4">
    <location>
        <begin position="46"/>
        <end position="68"/>
    </location>
</feature>
<organism evidence="5 6">
    <name type="scientific">Absidia repens</name>
    <dbReference type="NCBI Taxonomy" id="90262"/>
    <lineage>
        <taxon>Eukaryota</taxon>
        <taxon>Fungi</taxon>
        <taxon>Fungi incertae sedis</taxon>
        <taxon>Mucoromycota</taxon>
        <taxon>Mucoromycotina</taxon>
        <taxon>Mucoromycetes</taxon>
        <taxon>Mucorales</taxon>
        <taxon>Cunninghamellaceae</taxon>
        <taxon>Absidia</taxon>
    </lineage>
</organism>
<feature type="compositionally biased region" description="Basic residues" evidence="4">
    <location>
        <begin position="294"/>
        <end position="305"/>
    </location>
</feature>
<feature type="compositionally biased region" description="Basic and acidic residues" evidence="4">
    <location>
        <begin position="685"/>
        <end position="695"/>
    </location>
</feature>
<feature type="compositionally biased region" description="Basic and acidic residues" evidence="4">
    <location>
        <begin position="103"/>
        <end position="116"/>
    </location>
</feature>
<dbReference type="PANTHER" id="PTHR14152:SF5">
    <property type="entry name" value="U4_U6.U5 TRI-SNRNP-ASSOCIATED PROTEIN 1"/>
    <property type="match status" value="1"/>
</dbReference>
<name>A0A1X2IC01_9FUNG</name>
<dbReference type="GO" id="GO:0046540">
    <property type="term" value="C:U4/U6 x U5 tri-snRNP complex"/>
    <property type="evidence" value="ECO:0007669"/>
    <property type="project" value="TreeGrafter"/>
</dbReference>
<dbReference type="PANTHER" id="PTHR14152">
    <property type="entry name" value="SQUAMOUS CELL CARCINOMA ANTIGEN RECOGNISED BY CYTOTOXIC T LYMPHOCYTES"/>
    <property type="match status" value="1"/>
</dbReference>
<accession>A0A1X2IC01</accession>
<feature type="region of interest" description="Disordered" evidence="4">
    <location>
        <begin position="160"/>
        <end position="209"/>
    </location>
</feature>
<comment type="caution">
    <text evidence="5">The sequence shown here is derived from an EMBL/GenBank/DDBJ whole genome shotgun (WGS) entry which is preliminary data.</text>
</comment>
<proteinExistence type="inferred from homology"/>
<dbReference type="Proteomes" id="UP000193560">
    <property type="component" value="Unassembled WGS sequence"/>
</dbReference>
<evidence type="ECO:0000313" key="6">
    <source>
        <dbReference type="Proteomes" id="UP000193560"/>
    </source>
</evidence>
<feature type="region of interest" description="Disordered" evidence="4">
    <location>
        <begin position="433"/>
        <end position="499"/>
    </location>
</feature>
<sequence length="706" mass="80152">MSDSLEEINAHRATLGLPPIAAEAESGDEEVEEPIDEEQQAYDNYQRQKEEQAKAAKKKEILDNIEKSKNRRKQHEKLKGKGLADDDDEDGGALAWIRKSRQREKQLAEQRAKALADMDEEQQQPQQRYRASDLRGLKVGHDITDFEEGQETILTLKDRGILDNDGEDGGDSADELTNVNMEDRERLLKNLDNKKKKPGYNPYDDDEFLLGQNEKPSILSHYDEDKKREGFVLGKQGNLSAASVAATRAKHQANQPQLSVADKLKQVQSLDYDKTQGIKDYYTQDEVNLTFKKPKKLKKKKKIRQRTTTMDDADTTQLAADGTDGQQQQQEEEQAPKAPYQIAADANFVDDDDLQEALSRSRRDANRQKKKQMKRMTPEDIARSIAEERVSQTAQQQTEDDDSNTGGGDEGGLVLSETTEFLNSVGNVPIYVREQRQGLAENSPTVDDDDHDDETQKIDSKKTTVTEVDEEERPSTPPPRASPSEPVVEDEPVHDEPLVGRGLAATLNLLSQKGLMAKATPAQLARDKLVSDQIKWQAESRKREQQLKRQIERRNNGTGERDRHREYDAERQKEREERDRLREHEKRMADYKPDVFLEYVDDQGHVLKTKEAFRYQSHKFHGKTSGKGKTEKRMQKMDEEKKLNMMSSTDTPLNLAGALLERQQRTGNAHVVLSVGNRGAVSSDAAKELGVKRSLEQNSDLSNKKR</sequence>
<feature type="compositionally biased region" description="Polar residues" evidence="4">
    <location>
        <begin position="696"/>
        <end position="706"/>
    </location>
</feature>
<dbReference type="InterPro" id="IPR005011">
    <property type="entry name" value="SNU66/SART1"/>
</dbReference>
<feature type="compositionally biased region" description="Basic and acidic residues" evidence="4">
    <location>
        <begin position="454"/>
        <end position="464"/>
    </location>
</feature>
<dbReference type="GO" id="GO:0045292">
    <property type="term" value="P:mRNA cis splicing, via spliceosome"/>
    <property type="evidence" value="ECO:0007669"/>
    <property type="project" value="TreeGrafter"/>
</dbReference>
<evidence type="ECO:0000256" key="2">
    <source>
        <dbReference type="ARBA" id="ARBA00006076"/>
    </source>
</evidence>
<feature type="region of interest" description="Disordered" evidence="4">
    <location>
        <begin position="678"/>
        <end position="706"/>
    </location>
</feature>
<evidence type="ECO:0000256" key="3">
    <source>
        <dbReference type="ARBA" id="ARBA00023242"/>
    </source>
</evidence>
<feature type="region of interest" description="Disordered" evidence="4">
    <location>
        <begin position="1"/>
        <end position="133"/>
    </location>
</feature>
<feature type="compositionally biased region" description="Acidic residues" evidence="4">
    <location>
        <begin position="164"/>
        <end position="174"/>
    </location>
</feature>
<comment type="similarity">
    <text evidence="2">Belongs to the SNU66/SART1 family.</text>
</comment>
<dbReference type="EMBL" id="MCGE01000016">
    <property type="protein sequence ID" value="ORZ13633.1"/>
    <property type="molecule type" value="Genomic_DNA"/>
</dbReference>